<evidence type="ECO:0000256" key="2">
    <source>
        <dbReference type="ARBA" id="ARBA00022676"/>
    </source>
</evidence>
<dbReference type="Gene3D" id="3.90.550.10">
    <property type="entry name" value="Spore Coat Polysaccharide Biosynthesis Protein SpsA, Chain A"/>
    <property type="match status" value="1"/>
</dbReference>
<evidence type="ECO:0000256" key="3">
    <source>
        <dbReference type="ARBA" id="ARBA00022679"/>
    </source>
</evidence>
<dbReference type="OrthoDB" id="9771846at2"/>
<sequence length="335" mass="36810">MTTAVIIVAYRNPEDIRRCLRALRAAGPGETFDICLVENGGAHAYAVLVAMLAEEGLIFKAPRGSAGPFSRLVHFVGGPHGAAVWVGLAPENLGYAGGINLWLRRLEPDPRVDGYWILNPDTQPEPGALSALIARAERGGFGMVASQLVSTAWPERVLMRGMRWRPLVCRPLALERSRPSRAKPAANLATLLEAPSGASFYVTRMALQEIGPMEESYFLFYEDLEWGLRAKTLCGLALAEDSTVRHVVGASIGSASARKKRSALAVYLDHRNRLHFVRRMFPQRLRWTALVVLARTFEFLAVGAFRNFGAALAGWAAGLRGETGRPERFFREPAE</sequence>
<dbReference type="GO" id="GO:0016757">
    <property type="term" value="F:glycosyltransferase activity"/>
    <property type="evidence" value="ECO:0007669"/>
    <property type="project" value="UniProtKB-KW"/>
</dbReference>
<comment type="caution">
    <text evidence="4">The sequence shown here is derived from an EMBL/GenBank/DDBJ whole genome shotgun (WGS) entry which is preliminary data.</text>
</comment>
<reference evidence="4 5" key="1">
    <citation type="submission" date="2019-11" db="EMBL/GenBank/DDBJ databases">
        <title>Whole-genome sequence of a Rhodoblastus acidophilus DSM 142.</title>
        <authorList>
            <person name="Kyndt J.A."/>
            <person name="Meyer T.E."/>
        </authorList>
    </citation>
    <scope>NUCLEOTIDE SEQUENCE [LARGE SCALE GENOMIC DNA]</scope>
    <source>
        <strain evidence="4 5">DSM 142</strain>
    </source>
</reference>
<name>A0A6N8DPI2_RHOAC</name>
<dbReference type="PANTHER" id="PTHR43179">
    <property type="entry name" value="RHAMNOSYLTRANSFERASE WBBL"/>
    <property type="match status" value="1"/>
</dbReference>
<organism evidence="4 5">
    <name type="scientific">Rhodoblastus acidophilus</name>
    <name type="common">Rhodopseudomonas acidophila</name>
    <dbReference type="NCBI Taxonomy" id="1074"/>
    <lineage>
        <taxon>Bacteria</taxon>
        <taxon>Pseudomonadati</taxon>
        <taxon>Pseudomonadota</taxon>
        <taxon>Alphaproteobacteria</taxon>
        <taxon>Hyphomicrobiales</taxon>
        <taxon>Rhodoblastaceae</taxon>
        <taxon>Rhodoblastus</taxon>
    </lineage>
</organism>
<evidence type="ECO:0000313" key="5">
    <source>
        <dbReference type="Proteomes" id="UP000439113"/>
    </source>
</evidence>
<accession>A0A6N8DPI2</accession>
<keyword evidence="2" id="KW-0328">Glycosyltransferase</keyword>
<dbReference type="AlphaFoldDB" id="A0A6N8DPI2"/>
<dbReference type="RefSeq" id="WP_155445797.1">
    <property type="nucleotide sequence ID" value="NZ_JAOQNR010000006.1"/>
</dbReference>
<comment type="similarity">
    <text evidence="1">Belongs to the glycosyltransferase 2 family.</text>
</comment>
<dbReference type="PANTHER" id="PTHR43179:SF12">
    <property type="entry name" value="GALACTOFURANOSYLTRANSFERASE GLFT2"/>
    <property type="match status" value="1"/>
</dbReference>
<dbReference type="SUPFAM" id="SSF53448">
    <property type="entry name" value="Nucleotide-diphospho-sugar transferases"/>
    <property type="match status" value="1"/>
</dbReference>
<gene>
    <name evidence="4" type="ORF">GJ654_08860</name>
</gene>
<keyword evidence="3 4" id="KW-0808">Transferase</keyword>
<protein>
    <submittedName>
        <fullName evidence="4">Glycosyltransferase family 2 protein</fullName>
    </submittedName>
</protein>
<proteinExistence type="inferred from homology"/>
<dbReference type="EMBL" id="WNKS01000006">
    <property type="protein sequence ID" value="MTV31103.1"/>
    <property type="molecule type" value="Genomic_DNA"/>
</dbReference>
<dbReference type="InterPro" id="IPR029044">
    <property type="entry name" value="Nucleotide-diphossugar_trans"/>
</dbReference>
<dbReference type="Proteomes" id="UP000439113">
    <property type="component" value="Unassembled WGS sequence"/>
</dbReference>
<evidence type="ECO:0000313" key="4">
    <source>
        <dbReference type="EMBL" id="MTV31103.1"/>
    </source>
</evidence>
<evidence type="ECO:0000256" key="1">
    <source>
        <dbReference type="ARBA" id="ARBA00006739"/>
    </source>
</evidence>